<dbReference type="Proteomes" id="UP000310016">
    <property type="component" value="Unassembled WGS sequence"/>
</dbReference>
<dbReference type="PROSITE" id="PS51782">
    <property type="entry name" value="LYSM"/>
    <property type="match status" value="1"/>
</dbReference>
<feature type="domain" description="LysM" evidence="2">
    <location>
        <begin position="28"/>
        <end position="75"/>
    </location>
</feature>
<keyword evidence="1" id="KW-0732">Signal</keyword>
<dbReference type="InterPro" id="IPR018392">
    <property type="entry name" value="LysM"/>
</dbReference>
<evidence type="ECO:0000256" key="1">
    <source>
        <dbReference type="SAM" id="SignalP"/>
    </source>
</evidence>
<proteinExistence type="predicted"/>
<comment type="caution">
    <text evidence="3">The sequence shown here is derived from an EMBL/GenBank/DDBJ whole genome shotgun (WGS) entry which is preliminary data.</text>
</comment>
<keyword evidence="4" id="KW-1185">Reference proteome</keyword>
<dbReference type="OrthoDB" id="9813091at2"/>
<reference evidence="3 4" key="1">
    <citation type="submission" date="2019-04" db="EMBL/GenBank/DDBJ databases">
        <title>Chitiniphilus eburnea sp. nov., a novel chitinolytic bacterium isolated from aquaculture sludge.</title>
        <authorList>
            <person name="Sheng M."/>
        </authorList>
    </citation>
    <scope>NUCLEOTIDE SEQUENCE [LARGE SCALE GENOMIC DNA]</scope>
    <source>
        <strain evidence="3 4">HX-2-15</strain>
    </source>
</reference>
<evidence type="ECO:0000313" key="4">
    <source>
        <dbReference type="Proteomes" id="UP000310016"/>
    </source>
</evidence>
<feature type="signal peptide" evidence="1">
    <location>
        <begin position="1"/>
        <end position="22"/>
    </location>
</feature>
<dbReference type="AlphaFoldDB" id="A0A4V5MR54"/>
<accession>A0A4V5MR54</accession>
<dbReference type="RefSeq" id="WP_136772702.1">
    <property type="nucleotide sequence ID" value="NZ_SUMF01000005.1"/>
</dbReference>
<evidence type="ECO:0000313" key="3">
    <source>
        <dbReference type="EMBL" id="TJZ74848.1"/>
    </source>
</evidence>
<evidence type="ECO:0000259" key="2">
    <source>
        <dbReference type="PROSITE" id="PS51782"/>
    </source>
</evidence>
<gene>
    <name evidence="3" type="ORF">FAZ21_07795</name>
</gene>
<dbReference type="InterPro" id="IPR036779">
    <property type="entry name" value="LysM_dom_sf"/>
</dbReference>
<dbReference type="CDD" id="cd00118">
    <property type="entry name" value="LysM"/>
    <property type="match status" value="1"/>
</dbReference>
<dbReference type="Gene3D" id="3.10.350.10">
    <property type="entry name" value="LysM domain"/>
    <property type="match status" value="1"/>
</dbReference>
<feature type="chain" id="PRO_5020788390" evidence="1">
    <location>
        <begin position="23"/>
        <end position="89"/>
    </location>
</feature>
<sequence>MMPRHWLAVALAATLLSGTLRAAGGDVVRYRVVPGDNLYTLAERYLQHPAQWRELATLNRVADPLRIAPGTTLRLPAALLRGTPQRATV</sequence>
<feature type="non-terminal residue" evidence="3">
    <location>
        <position position="89"/>
    </location>
</feature>
<protein>
    <submittedName>
        <fullName evidence="3">LysM peptidoglycan-binding domain-containing protein</fullName>
    </submittedName>
</protein>
<dbReference type="EMBL" id="SUMF01000005">
    <property type="protein sequence ID" value="TJZ74848.1"/>
    <property type="molecule type" value="Genomic_DNA"/>
</dbReference>
<dbReference type="SUPFAM" id="SSF54106">
    <property type="entry name" value="LysM domain"/>
    <property type="match status" value="1"/>
</dbReference>
<name>A0A4V5MR54_9NEIS</name>
<organism evidence="3 4">
    <name type="scientific">Chitiniphilus eburneus</name>
    <dbReference type="NCBI Taxonomy" id="2571148"/>
    <lineage>
        <taxon>Bacteria</taxon>
        <taxon>Pseudomonadati</taxon>
        <taxon>Pseudomonadota</taxon>
        <taxon>Betaproteobacteria</taxon>
        <taxon>Neisseriales</taxon>
        <taxon>Chitinibacteraceae</taxon>
        <taxon>Chitiniphilus</taxon>
    </lineage>
</organism>
<dbReference type="Pfam" id="PF01476">
    <property type="entry name" value="LysM"/>
    <property type="match status" value="1"/>
</dbReference>